<evidence type="ECO:0000313" key="2">
    <source>
        <dbReference type="EMBL" id="WEG35474.1"/>
    </source>
</evidence>
<protein>
    <submittedName>
        <fullName evidence="2">Uncharacterized protein</fullName>
    </submittedName>
</protein>
<accession>A0ABY8C595</accession>
<dbReference type="EMBL" id="CP118868">
    <property type="protein sequence ID" value="WEG35474.1"/>
    <property type="molecule type" value="Genomic_DNA"/>
</dbReference>
<gene>
    <name evidence="2" type="ORF">PYS61_05995</name>
</gene>
<keyword evidence="3" id="KW-1185">Reference proteome</keyword>
<keyword evidence="1" id="KW-0472">Membrane</keyword>
<evidence type="ECO:0000256" key="1">
    <source>
        <dbReference type="SAM" id="Phobius"/>
    </source>
</evidence>
<evidence type="ECO:0000313" key="3">
    <source>
        <dbReference type="Proteomes" id="UP001220478"/>
    </source>
</evidence>
<dbReference type="Proteomes" id="UP001220478">
    <property type="component" value="Chromosome"/>
</dbReference>
<feature type="transmembrane region" description="Helical" evidence="1">
    <location>
        <begin position="6"/>
        <end position="29"/>
    </location>
</feature>
<dbReference type="RefSeq" id="WP_315567942.1">
    <property type="nucleotide sequence ID" value="NZ_CP118866.1"/>
</dbReference>
<organism evidence="2 3">
    <name type="scientific">Amygdalobacter indicium</name>
    <dbReference type="NCBI Taxonomy" id="3029272"/>
    <lineage>
        <taxon>Bacteria</taxon>
        <taxon>Bacillati</taxon>
        <taxon>Bacillota</taxon>
        <taxon>Clostridia</taxon>
        <taxon>Eubacteriales</taxon>
        <taxon>Oscillospiraceae</taxon>
        <taxon>Amygdalobacter</taxon>
    </lineage>
</organism>
<proteinExistence type="predicted"/>
<name>A0ABY8C595_9FIRM</name>
<sequence>MKSLEAAIILPLIIILCCLTFAGILISYIQCDRYNSVYLTAADKQRQEEKMLSYSSEIIALPGLKAKNLAERHPKCVIVDCRGNYVIDFIFWLKDETAEVKKFLKAGA</sequence>
<reference evidence="2 3" key="1">
    <citation type="submission" date="2023-02" db="EMBL/GenBank/DDBJ databases">
        <title>Novel Oscillospiraceae bacterial genomes.</title>
        <authorList>
            <person name="Srinivasan S."/>
            <person name="Austin M.N."/>
            <person name="Fiedler T.L."/>
            <person name="Strenk S.M."/>
            <person name="Agnew K.J."/>
            <person name="Nagana Gowda G.A."/>
            <person name="Raftery D."/>
            <person name="Beamer M.A."/>
            <person name="Achilles S.L."/>
            <person name="Wiesenfeld H.C."/>
            <person name="Fredricks D.N."/>
            <person name="Hillier S.L."/>
        </authorList>
    </citation>
    <scope>NUCLEOTIDE SEQUENCE [LARGE SCALE GENOMIC DNA]</scope>
    <source>
        <strain evidence="2 3">CHIC02 1186E3-8</strain>
    </source>
</reference>
<keyword evidence="1" id="KW-0812">Transmembrane</keyword>
<keyword evidence="1" id="KW-1133">Transmembrane helix</keyword>